<gene>
    <name evidence="1" type="ORF">NPIL_446001</name>
</gene>
<reference evidence="1" key="1">
    <citation type="submission" date="2020-08" db="EMBL/GenBank/DDBJ databases">
        <title>Multicomponent nature underlies the extraordinary mechanical properties of spider dragline silk.</title>
        <authorList>
            <person name="Kono N."/>
            <person name="Nakamura H."/>
            <person name="Mori M."/>
            <person name="Yoshida Y."/>
            <person name="Ohtoshi R."/>
            <person name="Malay A.D."/>
            <person name="Moran D.A.P."/>
            <person name="Tomita M."/>
            <person name="Numata K."/>
            <person name="Arakawa K."/>
        </authorList>
    </citation>
    <scope>NUCLEOTIDE SEQUENCE</scope>
</reference>
<dbReference type="EMBL" id="BMAW01037684">
    <property type="protein sequence ID" value="GFU49468.1"/>
    <property type="molecule type" value="Genomic_DNA"/>
</dbReference>
<feature type="non-terminal residue" evidence="1">
    <location>
        <position position="173"/>
    </location>
</feature>
<protein>
    <submittedName>
        <fullName evidence="1">Uncharacterized protein</fullName>
    </submittedName>
</protein>
<evidence type="ECO:0000313" key="2">
    <source>
        <dbReference type="Proteomes" id="UP000887013"/>
    </source>
</evidence>
<sequence length="173" mass="20014">ESTVNNLQLFFCHESLPNVRAVITNISNRISLLTEPVELDNLRNNYDLDLMEFEGKGKSICSKKFLRAVIANISNRISFVMEPAELDYYFTQYNLGGEDFEEKEKKFVLDYVQCVRCKDFKIDHRSKASAQLGPFICESCWEAIRQLRNPAHDLSNKMKAAVLRAQQTKERNP</sequence>
<dbReference type="AlphaFoldDB" id="A0A8X6QXQ5"/>
<organism evidence="1 2">
    <name type="scientific">Nephila pilipes</name>
    <name type="common">Giant wood spider</name>
    <name type="synonym">Nephila maculata</name>
    <dbReference type="NCBI Taxonomy" id="299642"/>
    <lineage>
        <taxon>Eukaryota</taxon>
        <taxon>Metazoa</taxon>
        <taxon>Ecdysozoa</taxon>
        <taxon>Arthropoda</taxon>
        <taxon>Chelicerata</taxon>
        <taxon>Arachnida</taxon>
        <taxon>Araneae</taxon>
        <taxon>Araneomorphae</taxon>
        <taxon>Entelegynae</taxon>
        <taxon>Araneoidea</taxon>
        <taxon>Nephilidae</taxon>
        <taxon>Nephila</taxon>
    </lineage>
</organism>
<comment type="caution">
    <text evidence="1">The sequence shown here is derived from an EMBL/GenBank/DDBJ whole genome shotgun (WGS) entry which is preliminary data.</text>
</comment>
<name>A0A8X6QXQ5_NEPPI</name>
<evidence type="ECO:0000313" key="1">
    <source>
        <dbReference type="EMBL" id="GFU49468.1"/>
    </source>
</evidence>
<proteinExistence type="predicted"/>
<accession>A0A8X6QXQ5</accession>
<dbReference type="Proteomes" id="UP000887013">
    <property type="component" value="Unassembled WGS sequence"/>
</dbReference>
<keyword evidence="2" id="KW-1185">Reference proteome</keyword>